<dbReference type="GO" id="GO:0008972">
    <property type="term" value="F:phosphomethylpyrimidine kinase activity"/>
    <property type="evidence" value="ECO:0007669"/>
    <property type="project" value="InterPro"/>
</dbReference>
<sequence length="253" mass="26732">MALYLSLAGFDPSGGAGLLADTQVWQQLGHQAMALSTAQTVQNSKGVTGLVPGDPSLFEAQFKALAQDFKLDGFKIGLLANAAMVELVTRLLLPYKTPKILDPVLKASSGAQLLDAAGTEAMLIHLLPQVDLLTPNLAEAAQLTGKEVQNLDQMELAAHALLKRGARRVLIKGGHLAGEPVDLYVDLHQTLPIGGPRASGLDPRGTGCLLSSAILGHFEGDWPQAVQKAKAYAYKAIARSQPLGAGQPYWKLS</sequence>
<dbReference type="GO" id="GO:0008902">
    <property type="term" value="F:hydroxymethylpyrimidine kinase activity"/>
    <property type="evidence" value="ECO:0007669"/>
    <property type="project" value="UniProtKB-EC"/>
</dbReference>
<dbReference type="InterPro" id="IPR013749">
    <property type="entry name" value="PM/HMP-P_kinase-1"/>
</dbReference>
<dbReference type="Pfam" id="PF08543">
    <property type="entry name" value="Phos_pyr_kin"/>
    <property type="match status" value="1"/>
</dbReference>
<dbReference type="InterPro" id="IPR029056">
    <property type="entry name" value="Ribokinase-like"/>
</dbReference>
<dbReference type="AlphaFoldDB" id="A0A1F6GFL6"/>
<accession>A0A1F6GFL6</accession>
<dbReference type="PANTHER" id="PTHR20858">
    <property type="entry name" value="PHOSPHOMETHYLPYRIMIDINE KINASE"/>
    <property type="match status" value="1"/>
</dbReference>
<dbReference type="Proteomes" id="UP000178449">
    <property type="component" value="Unassembled WGS sequence"/>
</dbReference>
<proteinExistence type="predicted"/>
<dbReference type="EMBL" id="MFNE01000008">
    <property type="protein sequence ID" value="OGG96888.1"/>
    <property type="molecule type" value="Genomic_DNA"/>
</dbReference>
<gene>
    <name evidence="4" type="ORF">A2527_00435</name>
</gene>
<dbReference type="UniPathway" id="UPA00060">
    <property type="reaction ID" value="UER00138"/>
</dbReference>
<dbReference type="PANTHER" id="PTHR20858:SF17">
    <property type="entry name" value="HYDROXYMETHYLPYRIMIDINE_PHOSPHOMETHYLPYRIMIDINE KINASE THI20-RELATED"/>
    <property type="match status" value="1"/>
</dbReference>
<dbReference type="EC" id="2.7.1.49" evidence="2"/>
<evidence type="ECO:0000259" key="3">
    <source>
        <dbReference type="Pfam" id="PF08543"/>
    </source>
</evidence>
<dbReference type="GO" id="GO:0009228">
    <property type="term" value="P:thiamine biosynthetic process"/>
    <property type="evidence" value="ECO:0007669"/>
    <property type="project" value="InterPro"/>
</dbReference>
<dbReference type="GO" id="GO:0009229">
    <property type="term" value="P:thiamine diphosphate biosynthetic process"/>
    <property type="evidence" value="ECO:0007669"/>
    <property type="project" value="UniProtKB-UniPathway"/>
</dbReference>
<comment type="caution">
    <text evidence="4">The sequence shown here is derived from an EMBL/GenBank/DDBJ whole genome shotgun (WGS) entry which is preliminary data.</text>
</comment>
<evidence type="ECO:0000256" key="2">
    <source>
        <dbReference type="ARBA" id="ARBA00012135"/>
    </source>
</evidence>
<dbReference type="InterPro" id="IPR004399">
    <property type="entry name" value="HMP/HMP-P_kinase_dom"/>
</dbReference>
<dbReference type="SUPFAM" id="SSF53613">
    <property type="entry name" value="Ribokinase-like"/>
    <property type="match status" value="1"/>
</dbReference>
<dbReference type="GO" id="GO:0005829">
    <property type="term" value="C:cytosol"/>
    <property type="evidence" value="ECO:0007669"/>
    <property type="project" value="TreeGrafter"/>
</dbReference>
<dbReference type="Gene3D" id="3.40.1190.20">
    <property type="match status" value="1"/>
</dbReference>
<evidence type="ECO:0000313" key="5">
    <source>
        <dbReference type="Proteomes" id="UP000178449"/>
    </source>
</evidence>
<feature type="domain" description="Pyridoxamine kinase/Phosphomethylpyrimidine kinase" evidence="3">
    <location>
        <begin position="11"/>
        <end position="246"/>
    </location>
</feature>
<reference evidence="4 5" key="1">
    <citation type="journal article" date="2016" name="Nat. Commun.">
        <title>Thousands of microbial genomes shed light on interconnected biogeochemical processes in an aquifer system.</title>
        <authorList>
            <person name="Anantharaman K."/>
            <person name="Brown C.T."/>
            <person name="Hug L.A."/>
            <person name="Sharon I."/>
            <person name="Castelle C.J."/>
            <person name="Probst A.J."/>
            <person name="Thomas B.C."/>
            <person name="Singh A."/>
            <person name="Wilkins M.J."/>
            <person name="Karaoz U."/>
            <person name="Brodie E.L."/>
            <person name="Williams K.H."/>
            <person name="Hubbard S.S."/>
            <person name="Banfield J.F."/>
        </authorList>
    </citation>
    <scope>NUCLEOTIDE SEQUENCE [LARGE SCALE GENOMIC DNA]</scope>
</reference>
<organism evidence="4 5">
    <name type="scientific">Candidatus Lambdaproteobacteria bacterium RIFOXYD2_FULL_50_16</name>
    <dbReference type="NCBI Taxonomy" id="1817772"/>
    <lineage>
        <taxon>Bacteria</taxon>
        <taxon>Pseudomonadati</taxon>
        <taxon>Pseudomonadota</taxon>
        <taxon>Candidatus Lambdaproteobacteria</taxon>
    </lineage>
</organism>
<evidence type="ECO:0000313" key="4">
    <source>
        <dbReference type="EMBL" id="OGG96888.1"/>
    </source>
</evidence>
<name>A0A1F6GFL6_9PROT</name>
<protein>
    <recommendedName>
        <fullName evidence="2">hydroxymethylpyrimidine kinase</fullName>
        <ecNumber evidence="2">2.7.1.49</ecNumber>
    </recommendedName>
</protein>
<evidence type="ECO:0000256" key="1">
    <source>
        <dbReference type="ARBA" id="ARBA00004948"/>
    </source>
</evidence>
<dbReference type="CDD" id="cd01169">
    <property type="entry name" value="HMPP_kinase"/>
    <property type="match status" value="1"/>
</dbReference>
<comment type="pathway">
    <text evidence="1">Cofactor biosynthesis; thiamine diphosphate biosynthesis.</text>
</comment>
<dbReference type="STRING" id="1817772.A2527_00435"/>